<dbReference type="PaxDb" id="4097-A0A1S4DPI1"/>
<evidence type="ECO:0000256" key="9">
    <source>
        <dbReference type="RuleBase" id="RU368031"/>
    </source>
</evidence>
<dbReference type="OMA" id="MMKRCSR"/>
<dbReference type="PANTHER" id="PTHR33285">
    <property type="entry name" value="PHYTOSULFOKINES 3"/>
    <property type="match status" value="1"/>
</dbReference>
<feature type="signal peptide" evidence="9">
    <location>
        <begin position="1"/>
        <end position="27"/>
    </location>
</feature>
<keyword evidence="6 9" id="KW-0732">Signal</keyword>
<evidence type="ECO:0000256" key="3">
    <source>
        <dbReference type="ARBA" id="ARBA00022473"/>
    </source>
</evidence>
<dbReference type="AlphaFoldDB" id="A0A1S4DPI1"/>
<evidence type="ECO:0000256" key="4">
    <source>
        <dbReference type="ARBA" id="ARBA00022525"/>
    </source>
</evidence>
<organism evidence="10">
    <name type="scientific">Nicotiana tabacum</name>
    <name type="common">Common tobacco</name>
    <dbReference type="NCBI Taxonomy" id="4097"/>
    <lineage>
        <taxon>Eukaryota</taxon>
        <taxon>Viridiplantae</taxon>
        <taxon>Streptophyta</taxon>
        <taxon>Embryophyta</taxon>
        <taxon>Tracheophyta</taxon>
        <taxon>Spermatophyta</taxon>
        <taxon>Magnoliopsida</taxon>
        <taxon>eudicotyledons</taxon>
        <taxon>Gunneridae</taxon>
        <taxon>Pentapetalae</taxon>
        <taxon>asterids</taxon>
        <taxon>lamiids</taxon>
        <taxon>Solanales</taxon>
        <taxon>Solanaceae</taxon>
        <taxon>Nicotianoideae</taxon>
        <taxon>Nicotianeae</taxon>
        <taxon>Nicotiana</taxon>
    </lineage>
</organism>
<gene>
    <name evidence="10" type="primary">LOC107832040</name>
</gene>
<keyword evidence="5 9" id="KW-0765">Sulfation</keyword>
<keyword evidence="3 9" id="KW-0217">Developmental protein</keyword>
<dbReference type="RefSeq" id="XP_016515332.1">
    <property type="nucleotide sequence ID" value="XM_016659846.1"/>
</dbReference>
<name>A0A1S4DPI1_TOBAC</name>
<accession>A0A1S4DPI1</accession>
<comment type="PTM">
    <text evidence="9">PSK-alpha is produced by endopeptidase digestion. PSK-beta is produced from PSK-alpha by exopeptidase digestion.</text>
</comment>
<evidence type="ECO:0000256" key="2">
    <source>
        <dbReference type="ARBA" id="ARBA00010781"/>
    </source>
</evidence>
<evidence type="ECO:0000313" key="10">
    <source>
        <dbReference type="RefSeq" id="XP_016515332.1"/>
    </source>
</evidence>
<proteinExistence type="inferred from homology"/>
<dbReference type="OrthoDB" id="1914102at2759"/>
<dbReference type="GO" id="GO:0008083">
    <property type="term" value="F:growth factor activity"/>
    <property type="evidence" value="ECO:0007669"/>
    <property type="project" value="UniProtKB-UniRule"/>
</dbReference>
<feature type="chain" id="PRO_5031602936" description="Phytosulfokine" evidence="9">
    <location>
        <begin position="28"/>
        <end position="97"/>
    </location>
</feature>
<dbReference type="InterPro" id="IPR009438">
    <property type="entry name" value="Phytosulfokine"/>
</dbReference>
<comment type="PTM">
    <text evidence="9">Sulfation is important for activity and for the binding to a putative membrane receptor.</text>
</comment>
<comment type="subcellular location">
    <subcellularLocation>
        <location evidence="1 9">Secreted</location>
    </subcellularLocation>
</comment>
<reference evidence="10" key="1">
    <citation type="submission" date="2025-08" db="UniProtKB">
        <authorList>
            <consortium name="RefSeq"/>
        </authorList>
    </citation>
    <scope>IDENTIFICATION</scope>
</reference>
<dbReference type="KEGG" id="nta:107832040"/>
<keyword evidence="7 9" id="KW-0221">Differentiation</keyword>
<keyword evidence="8 9" id="KW-0339">Growth factor</keyword>
<keyword evidence="4 9" id="KW-0964">Secreted</keyword>
<comment type="similarity">
    <text evidence="2 9">Belongs to the phytosulfokine family.</text>
</comment>
<dbReference type="GO" id="GO:0008283">
    <property type="term" value="P:cell population proliferation"/>
    <property type="evidence" value="ECO:0007669"/>
    <property type="project" value="UniProtKB-UniRule"/>
</dbReference>
<dbReference type="STRING" id="4097.A0A1S4DPI1"/>
<comment type="function">
    <text evidence="9">Promotes plant cell differentiation, organogenesis and somatic embryogenesis as well as cell proliferation.</text>
</comment>
<dbReference type="GO" id="GO:0005576">
    <property type="term" value="C:extracellular region"/>
    <property type="evidence" value="ECO:0007669"/>
    <property type="project" value="UniProtKB-SubCell"/>
</dbReference>
<dbReference type="GO" id="GO:0030154">
    <property type="term" value="P:cell differentiation"/>
    <property type="evidence" value="ECO:0007669"/>
    <property type="project" value="UniProtKB-UniRule"/>
</dbReference>
<dbReference type="Pfam" id="PF06404">
    <property type="entry name" value="PSK"/>
    <property type="match status" value="1"/>
</dbReference>
<evidence type="ECO:0000256" key="1">
    <source>
        <dbReference type="ARBA" id="ARBA00004613"/>
    </source>
</evidence>
<dbReference type="PANTHER" id="PTHR33285:SF22">
    <property type="entry name" value="PHYTOSULFOKINES 6-RELATED"/>
    <property type="match status" value="1"/>
</dbReference>
<evidence type="ECO:0000256" key="6">
    <source>
        <dbReference type="ARBA" id="ARBA00022729"/>
    </source>
</evidence>
<evidence type="ECO:0000256" key="7">
    <source>
        <dbReference type="ARBA" id="ARBA00022782"/>
    </source>
</evidence>
<sequence length="97" mass="11153">MKQNLYFLLLLLLLLLVFMLMYSQASARFLANNQVKGEVKLHKTIGGDSIDRIETADGSNKLMGVEECDDGDEECFKRRIIAEAHLDYIYTQHHNHP</sequence>
<evidence type="ECO:0000256" key="8">
    <source>
        <dbReference type="ARBA" id="ARBA00023030"/>
    </source>
</evidence>
<protein>
    <recommendedName>
        <fullName evidence="9">Phytosulfokine</fullName>
    </recommendedName>
    <component>
        <recommendedName>
            <fullName evidence="9">Phytosulfokine-alpha</fullName>
            <shortName evidence="9">PSK-alpha</shortName>
            <shortName evidence="9">Phytosulfokine-a</shortName>
        </recommendedName>
    </component>
    <component>
        <recommendedName>
            <fullName evidence="9">Phytosulfokine-beta</fullName>
            <shortName evidence="9">PSK-beta</shortName>
            <shortName evidence="9">Phytosulfokine-b</shortName>
        </recommendedName>
    </component>
</protein>
<evidence type="ECO:0000256" key="5">
    <source>
        <dbReference type="ARBA" id="ARBA00022641"/>
    </source>
</evidence>